<protein>
    <submittedName>
        <fullName evidence="7">Uncharacterized protein</fullName>
    </submittedName>
</protein>
<gene>
    <name evidence="7" type="ORF">AB6A40_001075</name>
</gene>
<evidence type="ECO:0000256" key="6">
    <source>
        <dbReference type="SAM" id="Phobius"/>
    </source>
</evidence>
<dbReference type="Proteomes" id="UP001608902">
    <property type="component" value="Unassembled WGS sequence"/>
</dbReference>
<comment type="caution">
    <text evidence="7">The sequence shown here is derived from an EMBL/GenBank/DDBJ whole genome shotgun (WGS) entry which is preliminary data.</text>
</comment>
<dbReference type="AlphaFoldDB" id="A0ABD6EAB2"/>
<keyword evidence="5 6" id="KW-0472">Membrane</keyword>
<evidence type="ECO:0000256" key="1">
    <source>
        <dbReference type="ARBA" id="ARBA00004374"/>
    </source>
</evidence>
<evidence type="ECO:0000256" key="2">
    <source>
        <dbReference type="ARBA" id="ARBA00009160"/>
    </source>
</evidence>
<dbReference type="EMBL" id="JBGFUD010000363">
    <property type="protein sequence ID" value="MFH4974366.1"/>
    <property type="molecule type" value="Genomic_DNA"/>
</dbReference>
<name>A0ABD6EAB2_9BILA</name>
<dbReference type="GO" id="GO:0005741">
    <property type="term" value="C:mitochondrial outer membrane"/>
    <property type="evidence" value="ECO:0007669"/>
    <property type="project" value="UniProtKB-SubCell"/>
</dbReference>
<keyword evidence="3 6" id="KW-0812">Transmembrane</keyword>
<comment type="similarity">
    <text evidence="2">Belongs to the FUN14 family.</text>
</comment>
<dbReference type="Pfam" id="PF04930">
    <property type="entry name" value="FUN14"/>
    <property type="match status" value="1"/>
</dbReference>
<reference evidence="7 8" key="1">
    <citation type="submission" date="2024-08" db="EMBL/GenBank/DDBJ databases">
        <title>Gnathostoma spinigerum genome.</title>
        <authorList>
            <person name="Gonzalez-Bertolin B."/>
            <person name="Monzon S."/>
            <person name="Zaballos A."/>
            <person name="Jimenez P."/>
            <person name="Dekumyoy P."/>
            <person name="Varona S."/>
            <person name="Cuesta I."/>
            <person name="Sumanam S."/>
            <person name="Adisakwattana P."/>
            <person name="Gasser R.B."/>
            <person name="Hernandez-Gonzalez A."/>
            <person name="Young N.D."/>
            <person name="Perteguer M.J."/>
        </authorList>
    </citation>
    <scope>NUCLEOTIDE SEQUENCE [LARGE SCALE GENOMIC DNA]</scope>
    <source>
        <strain evidence="7">AL3</strain>
        <tissue evidence="7">Liver</tissue>
    </source>
</reference>
<feature type="transmembrane region" description="Helical" evidence="6">
    <location>
        <begin position="46"/>
        <end position="64"/>
    </location>
</feature>
<feature type="transmembrane region" description="Helical" evidence="6">
    <location>
        <begin position="70"/>
        <end position="93"/>
    </location>
</feature>
<proteinExistence type="inferred from homology"/>
<evidence type="ECO:0000256" key="4">
    <source>
        <dbReference type="ARBA" id="ARBA00022989"/>
    </source>
</evidence>
<keyword evidence="4 6" id="KW-1133">Transmembrane helix</keyword>
<sequence>MSSFIDDVKGAVSRVKPMRRDKSDDVNESIFNRFLDFSRNIRKRPAPVQLGVGALAGMITGYIFTKGSKVTAAFIGTGLLAFQVLKQVIYNLLQLFIYDAN</sequence>
<evidence type="ECO:0000313" key="7">
    <source>
        <dbReference type="EMBL" id="MFH4974366.1"/>
    </source>
</evidence>
<evidence type="ECO:0000256" key="5">
    <source>
        <dbReference type="ARBA" id="ARBA00023136"/>
    </source>
</evidence>
<comment type="subcellular location">
    <subcellularLocation>
        <location evidence="1">Mitochondrion outer membrane</location>
        <topology evidence="1">Multi-pass membrane protein</topology>
    </subcellularLocation>
</comment>
<organism evidence="7 8">
    <name type="scientific">Gnathostoma spinigerum</name>
    <dbReference type="NCBI Taxonomy" id="75299"/>
    <lineage>
        <taxon>Eukaryota</taxon>
        <taxon>Metazoa</taxon>
        <taxon>Ecdysozoa</taxon>
        <taxon>Nematoda</taxon>
        <taxon>Chromadorea</taxon>
        <taxon>Rhabditida</taxon>
        <taxon>Spirurina</taxon>
        <taxon>Gnathostomatomorpha</taxon>
        <taxon>Gnathostomatoidea</taxon>
        <taxon>Gnathostomatidae</taxon>
        <taxon>Gnathostoma</taxon>
    </lineage>
</organism>
<dbReference type="InterPro" id="IPR007014">
    <property type="entry name" value="FUN14"/>
</dbReference>
<accession>A0ABD6EAB2</accession>
<keyword evidence="8" id="KW-1185">Reference proteome</keyword>
<evidence type="ECO:0000256" key="3">
    <source>
        <dbReference type="ARBA" id="ARBA00022692"/>
    </source>
</evidence>
<evidence type="ECO:0000313" key="8">
    <source>
        <dbReference type="Proteomes" id="UP001608902"/>
    </source>
</evidence>